<proteinExistence type="predicted"/>
<accession>A0A6B3TTH4</accession>
<organism evidence="2 3">
    <name type="scientific">Neobacillus thermocopriae</name>
    <dbReference type="NCBI Taxonomy" id="1215031"/>
    <lineage>
        <taxon>Bacteria</taxon>
        <taxon>Bacillati</taxon>
        <taxon>Bacillota</taxon>
        <taxon>Bacilli</taxon>
        <taxon>Bacillales</taxon>
        <taxon>Bacillaceae</taxon>
        <taxon>Neobacillus</taxon>
    </lineage>
</organism>
<dbReference type="AlphaFoldDB" id="A0A6B3TTH4"/>
<dbReference type="EMBL" id="JAAIUV010000015">
    <property type="protein sequence ID" value="NEX79291.1"/>
    <property type="molecule type" value="Genomic_DNA"/>
</dbReference>
<sequence>MNYLLTLFLAVLAGFALLRVEVVSFLDSLTPILQTIGSIAIIIFSFALLYHGVKALFGKE</sequence>
<keyword evidence="3" id="KW-1185">Reference proteome</keyword>
<evidence type="ECO:0000256" key="1">
    <source>
        <dbReference type="SAM" id="Phobius"/>
    </source>
</evidence>
<gene>
    <name evidence="2" type="ORF">G4Z05_10495</name>
</gene>
<protein>
    <submittedName>
        <fullName evidence="2">Uncharacterized protein</fullName>
    </submittedName>
</protein>
<keyword evidence="1" id="KW-0472">Membrane</keyword>
<dbReference type="Proteomes" id="UP000481621">
    <property type="component" value="Unassembled WGS sequence"/>
</dbReference>
<name>A0A6B3TTH4_9BACI</name>
<dbReference type="RefSeq" id="WP_163251898.1">
    <property type="nucleotide sequence ID" value="NZ_JAAIUV010000015.1"/>
</dbReference>
<keyword evidence="1" id="KW-0812">Transmembrane</keyword>
<reference evidence="2" key="1">
    <citation type="submission" date="2020-02" db="EMBL/GenBank/DDBJ databases">
        <title>Bacillus sedimentmangrovi sp. nov., isolated from sediment of the mangrove ecosystem.</title>
        <authorList>
            <person name="Liu G."/>
        </authorList>
    </citation>
    <scope>NUCLEOTIDE SEQUENCE [LARGE SCALE GENOMIC DNA]</scope>
    <source>
        <strain evidence="2">SgZ-7</strain>
    </source>
</reference>
<keyword evidence="1" id="KW-1133">Transmembrane helix</keyword>
<evidence type="ECO:0000313" key="3">
    <source>
        <dbReference type="Proteomes" id="UP000481621"/>
    </source>
</evidence>
<feature type="transmembrane region" description="Helical" evidence="1">
    <location>
        <begin position="29"/>
        <end position="50"/>
    </location>
</feature>
<comment type="caution">
    <text evidence="2">The sequence shown here is derived from an EMBL/GenBank/DDBJ whole genome shotgun (WGS) entry which is preliminary data.</text>
</comment>
<evidence type="ECO:0000313" key="2">
    <source>
        <dbReference type="EMBL" id="NEX79291.1"/>
    </source>
</evidence>